<sequence length="133" mass="14933">MGDDPNAYIEYNNPEDVVIQPIIENQKAVNSLNNTRPQTSIVNSKIDNIKKTHFKNSNSHDDLNLKQGNRISNQISTRYNSGNLRTGSVAGNKIQDDNSKDGYVKPQTITDAPHVIRSQTRIILNFNVGRSRL</sequence>
<reference evidence="2 3" key="1">
    <citation type="journal article" date="2013" name="BMC Genomics">
        <title>Comparative genomics of parasitic silkworm microsporidia reveal an association between genome expansion and host adaptation.</title>
        <authorList>
            <person name="Pan G."/>
            <person name="Xu J."/>
            <person name="Li T."/>
            <person name="Xia Q."/>
            <person name="Liu S.L."/>
            <person name="Zhang G."/>
            <person name="Li S."/>
            <person name="Li C."/>
            <person name="Liu H."/>
            <person name="Yang L."/>
            <person name="Liu T."/>
            <person name="Zhang X."/>
            <person name="Wu Z."/>
            <person name="Fan W."/>
            <person name="Dang X."/>
            <person name="Xiang H."/>
            <person name="Tao M."/>
            <person name="Li Y."/>
            <person name="Hu J."/>
            <person name="Li Z."/>
            <person name="Lin L."/>
            <person name="Luo J."/>
            <person name="Geng L."/>
            <person name="Wang L."/>
            <person name="Long M."/>
            <person name="Wan Y."/>
            <person name="He N."/>
            <person name="Zhang Z."/>
            <person name="Lu C."/>
            <person name="Keeling P.J."/>
            <person name="Wang J."/>
            <person name="Xiang Z."/>
            <person name="Zhou Z."/>
        </authorList>
    </citation>
    <scope>NUCLEOTIDE SEQUENCE [LARGE SCALE GENOMIC DNA]</scope>
    <source>
        <strain evidence="3">CQ1 / CVCC 102059</strain>
    </source>
</reference>
<evidence type="ECO:0000313" key="3">
    <source>
        <dbReference type="Proteomes" id="UP000016927"/>
    </source>
</evidence>
<organism evidence="2 3">
    <name type="scientific">Nosema bombycis (strain CQ1 / CVCC 102059)</name>
    <name type="common">Microsporidian parasite</name>
    <name type="synonym">Pebrine of silkworm</name>
    <dbReference type="NCBI Taxonomy" id="578461"/>
    <lineage>
        <taxon>Eukaryota</taxon>
        <taxon>Fungi</taxon>
        <taxon>Fungi incertae sedis</taxon>
        <taxon>Microsporidia</taxon>
        <taxon>Nosematidae</taxon>
        <taxon>Nosema</taxon>
    </lineage>
</organism>
<gene>
    <name evidence="2" type="ORF">NBO_170g0002</name>
</gene>
<dbReference type="VEuPathDB" id="MicrosporidiaDB:NBO_170g0002"/>
<keyword evidence="3" id="KW-1185">Reference proteome</keyword>
<name>R0KQV6_NOSB1</name>
<protein>
    <submittedName>
        <fullName evidence="2">Uncharacterized protein</fullName>
    </submittedName>
</protein>
<accession>R0KQV6</accession>
<feature type="region of interest" description="Disordered" evidence="1">
    <location>
        <begin position="78"/>
        <end position="100"/>
    </location>
</feature>
<dbReference type="HOGENOM" id="CLU_1907263_0_0_1"/>
<proteinExistence type="predicted"/>
<evidence type="ECO:0000256" key="1">
    <source>
        <dbReference type="SAM" id="MobiDB-lite"/>
    </source>
</evidence>
<dbReference type="EMBL" id="KB909078">
    <property type="protein sequence ID" value="EOB13121.1"/>
    <property type="molecule type" value="Genomic_DNA"/>
</dbReference>
<dbReference type="AlphaFoldDB" id="R0KQV6"/>
<dbReference type="Proteomes" id="UP000016927">
    <property type="component" value="Unassembled WGS sequence"/>
</dbReference>
<evidence type="ECO:0000313" key="2">
    <source>
        <dbReference type="EMBL" id="EOB13121.1"/>
    </source>
</evidence>